<feature type="domain" description="D-isomer specific 2-hydroxyacid dehydrogenase NAD-binding" evidence="6">
    <location>
        <begin position="107"/>
        <end position="279"/>
    </location>
</feature>
<dbReference type="InterPro" id="IPR050223">
    <property type="entry name" value="D-isomer_2-hydroxyacid_DH"/>
</dbReference>
<feature type="domain" description="D-isomer specific 2-hydroxyacid dehydrogenase catalytic" evidence="5">
    <location>
        <begin position="25"/>
        <end position="308"/>
    </location>
</feature>
<dbReference type="InterPro" id="IPR006140">
    <property type="entry name" value="D-isomer_DH_NAD-bd"/>
</dbReference>
<dbReference type="PROSITE" id="PS00065">
    <property type="entry name" value="D_2_HYDROXYACID_DH_1"/>
    <property type="match status" value="1"/>
</dbReference>
<organism evidence="7 8">
    <name type="scientific">Phytopseudomonas flavescens</name>
    <dbReference type="NCBI Taxonomy" id="29435"/>
    <lineage>
        <taxon>Bacteria</taxon>
        <taxon>Pseudomonadati</taxon>
        <taxon>Pseudomonadota</taxon>
        <taxon>Gammaproteobacteria</taxon>
        <taxon>Pseudomonadales</taxon>
        <taxon>Pseudomonadaceae</taxon>
        <taxon>Phytopseudomonas</taxon>
    </lineage>
</organism>
<dbReference type="PANTHER" id="PTHR10996">
    <property type="entry name" value="2-HYDROXYACID DEHYDROGENASE-RELATED"/>
    <property type="match status" value="1"/>
</dbReference>
<keyword evidence="3" id="KW-0520">NAD</keyword>
<evidence type="ECO:0000313" key="8">
    <source>
        <dbReference type="Proteomes" id="UP000198606"/>
    </source>
</evidence>
<dbReference type="Gene3D" id="3.40.50.720">
    <property type="entry name" value="NAD(P)-binding Rossmann-like Domain"/>
    <property type="match status" value="2"/>
</dbReference>
<dbReference type="AlphaFoldDB" id="A0A1G8GJA6"/>
<evidence type="ECO:0000256" key="4">
    <source>
        <dbReference type="RuleBase" id="RU003719"/>
    </source>
</evidence>
<dbReference type="Pfam" id="PF02826">
    <property type="entry name" value="2-Hacid_dh_C"/>
    <property type="match status" value="1"/>
</dbReference>
<dbReference type="InterPro" id="IPR029752">
    <property type="entry name" value="D-isomer_DH_CS1"/>
</dbReference>
<evidence type="ECO:0000256" key="1">
    <source>
        <dbReference type="ARBA" id="ARBA00022857"/>
    </source>
</evidence>
<dbReference type="RefSeq" id="WP_084306275.1">
    <property type="nucleotide sequence ID" value="NZ_FNDG01000009.1"/>
</dbReference>
<keyword evidence="1" id="KW-0521">NADP</keyword>
<dbReference type="GO" id="GO:0030267">
    <property type="term" value="F:glyoxylate reductase (NADPH) activity"/>
    <property type="evidence" value="ECO:0007669"/>
    <property type="project" value="TreeGrafter"/>
</dbReference>
<dbReference type="InterPro" id="IPR036291">
    <property type="entry name" value="NAD(P)-bd_dom_sf"/>
</dbReference>
<protein>
    <submittedName>
        <fullName evidence="7">Lactate dehydrogenase</fullName>
    </submittedName>
</protein>
<dbReference type="Proteomes" id="UP000198606">
    <property type="component" value="Unassembled WGS sequence"/>
</dbReference>
<accession>A0A1G8GJA6</accession>
<evidence type="ECO:0000259" key="6">
    <source>
        <dbReference type="Pfam" id="PF02826"/>
    </source>
</evidence>
<dbReference type="STRING" id="29435.SAMN05216588_10977"/>
<dbReference type="SUPFAM" id="SSF51735">
    <property type="entry name" value="NAD(P)-binding Rossmann-fold domains"/>
    <property type="match status" value="1"/>
</dbReference>
<dbReference type="SUPFAM" id="SSF52283">
    <property type="entry name" value="Formate/glycerate dehydrogenase catalytic domain-like"/>
    <property type="match status" value="1"/>
</dbReference>
<evidence type="ECO:0000313" key="7">
    <source>
        <dbReference type="EMBL" id="SDH94452.1"/>
    </source>
</evidence>
<dbReference type="GO" id="GO:0005829">
    <property type="term" value="C:cytosol"/>
    <property type="evidence" value="ECO:0007669"/>
    <property type="project" value="TreeGrafter"/>
</dbReference>
<dbReference type="PANTHER" id="PTHR10996:SF178">
    <property type="entry name" value="2-HYDROXYACID DEHYDROGENASE YGL185C-RELATED"/>
    <property type="match status" value="1"/>
</dbReference>
<gene>
    <name evidence="7" type="ORF">SAMN05216588_10977</name>
</gene>
<name>A0A1G8GJA6_9GAMM</name>
<evidence type="ECO:0000259" key="5">
    <source>
        <dbReference type="Pfam" id="PF00389"/>
    </source>
</evidence>
<proteinExistence type="inferred from homology"/>
<comment type="similarity">
    <text evidence="4">Belongs to the D-isomer specific 2-hydroxyacid dehydrogenase family.</text>
</comment>
<keyword evidence="2 4" id="KW-0560">Oxidoreductase</keyword>
<dbReference type="Pfam" id="PF00389">
    <property type="entry name" value="2-Hacid_dh"/>
    <property type="match status" value="1"/>
</dbReference>
<evidence type="ECO:0000256" key="3">
    <source>
        <dbReference type="ARBA" id="ARBA00023027"/>
    </source>
</evidence>
<dbReference type="CDD" id="cd12156">
    <property type="entry name" value="HPPR"/>
    <property type="match status" value="1"/>
</dbReference>
<sequence>MSRPNVLQVGRFPNRFNERLQRDYPLTRLWEQPKDYLAEHGADIDIVVTSARYGCSAEQLAQMPNLRAICSFGVGYDSIAVDEAKARGIPISTTPDVLNECVADTAIGLLIDTARQFCASDQHVRQGKWLKGQYPLTRKVSGKKLGIVGFGRIGKDIAKRAAGFDMKIRYHNRRPDPTTDYGYEADLKALAAWADFLVLACPGGASTHHLIDAAVLEALGPQGIVVNIARGSVIDEQALVAALQAGTLGGAGLDVFEDEPRVPEALFGMPNVVLLPHVGSATEETRLAMENLVFDNLDAFIERGELITAL</sequence>
<reference evidence="7 8" key="1">
    <citation type="submission" date="2016-10" db="EMBL/GenBank/DDBJ databases">
        <authorList>
            <person name="de Groot N.N."/>
        </authorList>
    </citation>
    <scope>NUCLEOTIDE SEQUENCE [LARGE SCALE GENOMIC DNA]</scope>
    <source>
        <strain evidence="7 8">LMG 18387</strain>
    </source>
</reference>
<dbReference type="InterPro" id="IPR006139">
    <property type="entry name" value="D-isomer_2_OHA_DH_cat_dom"/>
</dbReference>
<dbReference type="EMBL" id="FNDG01000009">
    <property type="protein sequence ID" value="SDH94452.1"/>
    <property type="molecule type" value="Genomic_DNA"/>
</dbReference>
<dbReference type="GO" id="GO:0051287">
    <property type="term" value="F:NAD binding"/>
    <property type="evidence" value="ECO:0007669"/>
    <property type="project" value="InterPro"/>
</dbReference>
<evidence type="ECO:0000256" key="2">
    <source>
        <dbReference type="ARBA" id="ARBA00023002"/>
    </source>
</evidence>
<dbReference type="FunFam" id="3.40.50.720:FF:000213">
    <property type="entry name" value="Putative 2-hydroxyacid dehydrogenase"/>
    <property type="match status" value="1"/>
</dbReference>
<dbReference type="GO" id="GO:0016618">
    <property type="term" value="F:hydroxypyruvate reductase [NAD(P)H] activity"/>
    <property type="evidence" value="ECO:0007669"/>
    <property type="project" value="TreeGrafter"/>
</dbReference>